<dbReference type="Proteomes" id="UP001165289">
    <property type="component" value="Unassembled WGS sequence"/>
</dbReference>
<organism evidence="1 2">
    <name type="scientific">Oopsacas minuta</name>
    <dbReference type="NCBI Taxonomy" id="111878"/>
    <lineage>
        <taxon>Eukaryota</taxon>
        <taxon>Metazoa</taxon>
        <taxon>Porifera</taxon>
        <taxon>Hexactinellida</taxon>
        <taxon>Hexasterophora</taxon>
        <taxon>Lyssacinosida</taxon>
        <taxon>Leucopsacidae</taxon>
        <taxon>Oopsacas</taxon>
    </lineage>
</organism>
<dbReference type="AlphaFoldDB" id="A0AAV7KFQ8"/>
<evidence type="ECO:0000313" key="2">
    <source>
        <dbReference type="Proteomes" id="UP001165289"/>
    </source>
</evidence>
<reference evidence="1 2" key="1">
    <citation type="journal article" date="2023" name="BMC Biol.">
        <title>The compact genome of the sponge Oopsacas minuta (Hexactinellida) is lacking key metazoan core genes.</title>
        <authorList>
            <person name="Santini S."/>
            <person name="Schenkelaars Q."/>
            <person name="Jourda C."/>
            <person name="Duchesne M."/>
            <person name="Belahbib H."/>
            <person name="Rocher C."/>
            <person name="Selva M."/>
            <person name="Riesgo A."/>
            <person name="Vervoort M."/>
            <person name="Leys S.P."/>
            <person name="Kodjabachian L."/>
            <person name="Le Bivic A."/>
            <person name="Borchiellini C."/>
            <person name="Claverie J.M."/>
            <person name="Renard E."/>
        </authorList>
    </citation>
    <scope>NUCLEOTIDE SEQUENCE [LARGE SCALE GENOMIC DNA]</scope>
    <source>
        <strain evidence="1">SPO-2</strain>
    </source>
</reference>
<accession>A0AAV7KFQ8</accession>
<protein>
    <submittedName>
        <fullName evidence="1">Uncharacterized protein</fullName>
    </submittedName>
</protein>
<sequence>MIMSLFYNEVYIITLLYLFTYLHISLATGPLNTTNSYSVTLRPGAVFFPQFVSLTSHIYQYINFSSNGTALNEYLSEKDYANPEDKLPRFQFYLNTETGYVYYVDGDNCVKTSMSYVSIFCLYVPSYITSLFLNGFFEDGYTFNKSFTECPFHTEIPCDKWYAKEDDITLYAKGNILEAMVLSGILYKPMVHDDFKPTGAIPENFIPKMECKETDSFPLCELNNKEMKFNHLKSKMENLLGL</sequence>
<proteinExistence type="predicted"/>
<evidence type="ECO:0000313" key="1">
    <source>
        <dbReference type="EMBL" id="KAI6659939.1"/>
    </source>
</evidence>
<dbReference type="EMBL" id="JAKMXF010000044">
    <property type="protein sequence ID" value="KAI6659939.1"/>
    <property type="molecule type" value="Genomic_DNA"/>
</dbReference>
<comment type="caution">
    <text evidence="1">The sequence shown here is derived from an EMBL/GenBank/DDBJ whole genome shotgun (WGS) entry which is preliminary data.</text>
</comment>
<keyword evidence="2" id="KW-1185">Reference proteome</keyword>
<name>A0AAV7KFQ8_9METZ</name>
<gene>
    <name evidence="1" type="ORF">LOD99_14279</name>
</gene>